<evidence type="ECO:0000313" key="1">
    <source>
        <dbReference type="EMBL" id="KAJ2979317.1"/>
    </source>
</evidence>
<dbReference type="Proteomes" id="UP001143856">
    <property type="component" value="Unassembled WGS sequence"/>
</dbReference>
<keyword evidence="2" id="KW-1185">Reference proteome</keyword>
<comment type="caution">
    <text evidence="1">The sequence shown here is derived from an EMBL/GenBank/DDBJ whole genome shotgun (WGS) entry which is preliminary data.</text>
</comment>
<organism evidence="1 2">
    <name type="scientific">Xylaria curta</name>
    <dbReference type="NCBI Taxonomy" id="42375"/>
    <lineage>
        <taxon>Eukaryota</taxon>
        <taxon>Fungi</taxon>
        <taxon>Dikarya</taxon>
        <taxon>Ascomycota</taxon>
        <taxon>Pezizomycotina</taxon>
        <taxon>Sordariomycetes</taxon>
        <taxon>Xylariomycetidae</taxon>
        <taxon>Xylariales</taxon>
        <taxon>Xylariaceae</taxon>
        <taxon>Xylaria</taxon>
    </lineage>
</organism>
<gene>
    <name evidence="1" type="ORF">NUW58_g7228</name>
</gene>
<protein>
    <submittedName>
        <fullName evidence="1">Uncharacterized protein</fullName>
    </submittedName>
</protein>
<reference evidence="1" key="1">
    <citation type="submission" date="2022-10" db="EMBL/GenBank/DDBJ databases">
        <title>Genome Sequence of Xylaria curta.</title>
        <authorList>
            <person name="Buettner E."/>
        </authorList>
    </citation>
    <scope>NUCLEOTIDE SEQUENCE</scope>
    <source>
        <strain evidence="1">Babe10</strain>
    </source>
</reference>
<evidence type="ECO:0000313" key="2">
    <source>
        <dbReference type="Proteomes" id="UP001143856"/>
    </source>
</evidence>
<accession>A0ACC1NJ60</accession>
<dbReference type="EMBL" id="JAPDGR010001825">
    <property type="protein sequence ID" value="KAJ2979317.1"/>
    <property type="molecule type" value="Genomic_DNA"/>
</dbReference>
<proteinExistence type="predicted"/>
<name>A0ACC1NJ60_9PEZI</name>
<sequence>MSRAPSPGMPNDIGMADHFRAIADRFQLFENSPAFTDPNITTKLNKLDDVTDAINNLQETFAQSLRQVVRDEMKSVKDDLKSVKEELTSKIDTVKDDLKSVKEELTSKIDTVKDDLKSVKEELKSVKEELKSVKEELKSTKGDLTTKIDTVKEDLTTKIDTVKDDLTTKIDTVKEDLTTKIDALETSLKINIATRDINSIVRPKNALNDKIAPLYSVSTGAPIQNFPNTRHQVESLSHPQTVRILGELGDLLYDPRSGTTDAAKARLLVLVGIQAHSPFPANNAVANM</sequence>